<keyword evidence="2" id="KW-1185">Reference proteome</keyword>
<name>A0AAE9X2S1_9CAUD</name>
<reference evidence="1" key="2">
    <citation type="journal article" date="2024" name="Viruses">
        <title>New Genera and Species of Caulobacter and Brevundimonas Bacteriophages Provide Insights into Phage Genome Evolution.</title>
        <authorList>
            <person name="Ely B."/>
            <person name="Hils M."/>
            <person name="Clarke A."/>
            <person name="Albert M."/>
            <person name="Holness N."/>
            <person name="Lenski J."/>
            <person name="Mohammadi T."/>
        </authorList>
    </citation>
    <scope>NUCLEOTIDE SEQUENCE</scope>
</reference>
<organism evidence="1 2">
    <name type="scientific">Caulobacter phage BL198</name>
    <dbReference type="NCBI Taxonomy" id="3020395"/>
    <lineage>
        <taxon>Viruses</taxon>
        <taxon>Duplodnaviria</taxon>
        <taxon>Heunggongvirae</taxon>
        <taxon>Uroviricota</taxon>
        <taxon>Caudoviricetes</taxon>
        <taxon>Autographivirales</taxon>
        <taxon>Autonotataviridae</taxon>
        <taxon>Percyvirus</taxon>
        <taxon>Percyvirus BL198</taxon>
    </lineage>
</organism>
<dbReference type="Proteomes" id="UP001214072">
    <property type="component" value="Segment"/>
</dbReference>
<proteinExistence type="predicted"/>
<gene>
    <name evidence="1" type="primary">BL198_gp051</name>
</gene>
<reference evidence="1" key="1">
    <citation type="submission" date="2022-12" db="EMBL/GenBank/DDBJ databases">
        <authorList>
            <person name="Hils M."/>
            <person name="Clarke A."/>
            <person name="Albert M."/>
            <person name="Lenski J."/>
        </authorList>
    </citation>
    <scope>NUCLEOTIDE SEQUENCE</scope>
</reference>
<sequence length="73" mass="7623">MQEYALPSPGIGGKSHHLRRIAAQAISYIESLAPNYTNGKHPSAYDLKAFFDACSAAVAGYVVAGQVTPGGDN</sequence>
<evidence type="ECO:0000313" key="1">
    <source>
        <dbReference type="EMBL" id="WCD56080.1"/>
    </source>
</evidence>
<dbReference type="EMBL" id="OQ135102">
    <property type="protein sequence ID" value="WCD56080.1"/>
    <property type="molecule type" value="Genomic_DNA"/>
</dbReference>
<evidence type="ECO:0000313" key="2">
    <source>
        <dbReference type="Proteomes" id="UP001214072"/>
    </source>
</evidence>
<accession>A0AAE9X2S1</accession>
<protein>
    <submittedName>
        <fullName evidence="1">Uncharacterized protein</fullName>
    </submittedName>
</protein>